<name>A0A934MAJ8_9CORY</name>
<evidence type="ECO:0000313" key="1">
    <source>
        <dbReference type="EMBL" id="MBI8989123.1"/>
    </source>
</evidence>
<keyword evidence="2" id="KW-1185">Reference proteome</keyword>
<dbReference type="PANTHER" id="PTHR30283:SF4">
    <property type="entry name" value="PEROXIDE STRESS RESISTANCE PROTEIN YAAA"/>
    <property type="match status" value="1"/>
</dbReference>
<evidence type="ECO:0000313" key="2">
    <source>
        <dbReference type="Proteomes" id="UP000645966"/>
    </source>
</evidence>
<organism evidence="1 2">
    <name type="scientific">Corynebacterium meridianum</name>
    <dbReference type="NCBI Taxonomy" id="2765363"/>
    <lineage>
        <taxon>Bacteria</taxon>
        <taxon>Bacillati</taxon>
        <taxon>Actinomycetota</taxon>
        <taxon>Actinomycetes</taxon>
        <taxon>Mycobacteriales</taxon>
        <taxon>Corynebacteriaceae</taxon>
        <taxon>Corynebacterium</taxon>
    </lineage>
</organism>
<dbReference type="PANTHER" id="PTHR30283">
    <property type="entry name" value="PEROXIDE STRESS RESPONSE PROTEIN YAAA"/>
    <property type="match status" value="1"/>
</dbReference>
<dbReference type="EMBL" id="JAEIOS010000011">
    <property type="protein sequence ID" value="MBI8989123.1"/>
    <property type="molecule type" value="Genomic_DNA"/>
</dbReference>
<dbReference type="InterPro" id="IPR005583">
    <property type="entry name" value="YaaA"/>
</dbReference>
<protein>
    <submittedName>
        <fullName evidence="1">Peroxide stress protein YaaA</fullName>
    </submittedName>
</protein>
<dbReference type="GO" id="GO:0005829">
    <property type="term" value="C:cytosol"/>
    <property type="evidence" value="ECO:0007669"/>
    <property type="project" value="TreeGrafter"/>
</dbReference>
<proteinExistence type="predicted"/>
<dbReference type="GO" id="GO:0033194">
    <property type="term" value="P:response to hydroperoxide"/>
    <property type="evidence" value="ECO:0007669"/>
    <property type="project" value="TreeGrafter"/>
</dbReference>
<accession>A0A934MAJ8</accession>
<dbReference type="RefSeq" id="WP_198738138.1">
    <property type="nucleotide sequence ID" value="NZ_JAEIOS010000011.1"/>
</dbReference>
<sequence>MLIVLPPSETKADGGDGAPLDLDSLSFPELNPRRRAIADALLALDDTTMRGALGISPKMDAEIAANRELWHAPTMPAVRRYTGVLYDALDADTLDATTLSRLAVGSALFGIVRATDPIPRYRLSAGSKIPDPGPSKAPTMKARWGGDITAALKGVTPAEGPVVDLRSGAYLTLGPLPGAITVRVESLREDGTRKVVSHFNKHYKGILARALAQAGHDLGPGTGADEIADVAGTTGLTVEITGRTSLTLVV</sequence>
<gene>
    <name evidence="1" type="ORF">JDV75_05035</name>
</gene>
<dbReference type="Pfam" id="PF03883">
    <property type="entry name" value="H2O2_YaaD"/>
    <property type="match status" value="1"/>
</dbReference>
<reference evidence="1" key="1">
    <citation type="submission" date="2020-12" db="EMBL/GenBank/DDBJ databases">
        <title>Genome public.</title>
        <authorList>
            <person name="Sun Q."/>
        </authorList>
    </citation>
    <scope>NUCLEOTIDE SEQUENCE</scope>
    <source>
        <strain evidence="1">CCM 8863</strain>
    </source>
</reference>
<dbReference type="Proteomes" id="UP000645966">
    <property type="component" value="Unassembled WGS sequence"/>
</dbReference>
<comment type="caution">
    <text evidence="1">The sequence shown here is derived from an EMBL/GenBank/DDBJ whole genome shotgun (WGS) entry which is preliminary data.</text>
</comment>
<dbReference type="AlphaFoldDB" id="A0A934MAJ8"/>